<dbReference type="RefSeq" id="WP_233054429.1">
    <property type="nucleotide sequence ID" value="NZ_JAIMJA010000024.1"/>
</dbReference>
<sequence length="373" mass="40319">MAKATTKMAVFVLANSTEYALKLALAEQDQIDAAIQLGTIAQAKQWCIKHGAPDILIVDAGDCSGLALALSDLAQVCPPQMKLLVLGDKKDVNLYRQLLFSGVNDYHSTPVDIDALRASIRHLLGQPVTQSLRQGRIICVVGCAGGSGTSTVAANLAWLMATEQNQQVALVDLDVFHSQHPILLGVDYEPALNNILQQPDRIDATLLAHSAHQVTDKLHLFYDQNSHFSDASAAQLGQCIHAIAEHYSTLIVDLPDLRQPAMLDVLAQADLCIYMNNLSLNSFRYLSKLQASGQSQQRKLLVANQDRQRSGRVNSSDLGNGANLSVALTLPFEAKAFEQSERLGQPIAAQSGKFAKGLRELLSMISMTASARG</sequence>
<evidence type="ECO:0000313" key="3">
    <source>
        <dbReference type="EMBL" id="MCE2596752.1"/>
    </source>
</evidence>
<keyword evidence="2" id="KW-0067">ATP-binding</keyword>
<proteinExistence type="predicted"/>
<dbReference type="Proteomes" id="UP001201273">
    <property type="component" value="Unassembled WGS sequence"/>
</dbReference>
<reference evidence="3 4" key="1">
    <citation type="journal article" date="2022" name="Environ. Microbiol. Rep.">
        <title>Eco-phylogenetic analyses reveal divergent evolution of vitamin B12 metabolism in the marine bacterial family 'Psychromonadaceae'.</title>
        <authorList>
            <person name="Jin X."/>
            <person name="Yang Y."/>
            <person name="Cao H."/>
            <person name="Gao B."/>
            <person name="Zhao Z."/>
        </authorList>
    </citation>
    <scope>NUCLEOTIDE SEQUENCE [LARGE SCALE GENOMIC DNA]</scope>
    <source>
        <strain evidence="3 4">MKS20</strain>
    </source>
</reference>
<dbReference type="PANTHER" id="PTHR43384:SF6">
    <property type="entry name" value="SEPTUM SITE-DETERMINING PROTEIN MIND HOMOLOG, CHLOROPLASTIC"/>
    <property type="match status" value="1"/>
</dbReference>
<keyword evidence="4" id="KW-1185">Reference proteome</keyword>
<dbReference type="InterPro" id="IPR033756">
    <property type="entry name" value="YlxH/NBP35"/>
</dbReference>
<accession>A0ABS8WCH7</accession>
<dbReference type="SUPFAM" id="SSF52540">
    <property type="entry name" value="P-loop containing nucleoside triphosphate hydrolases"/>
    <property type="match status" value="1"/>
</dbReference>
<dbReference type="InterPro" id="IPR027417">
    <property type="entry name" value="P-loop_NTPase"/>
</dbReference>
<dbReference type="InterPro" id="IPR011006">
    <property type="entry name" value="CheY-like_superfamily"/>
</dbReference>
<comment type="caution">
    <text evidence="3">The sequence shown here is derived from an EMBL/GenBank/DDBJ whole genome shotgun (WGS) entry which is preliminary data.</text>
</comment>
<dbReference type="EMBL" id="JAIMJA010000024">
    <property type="protein sequence ID" value="MCE2596752.1"/>
    <property type="molecule type" value="Genomic_DNA"/>
</dbReference>
<dbReference type="InterPro" id="IPR050625">
    <property type="entry name" value="ParA/MinD_ATPase"/>
</dbReference>
<name>A0ABS8WCH7_9GAMM</name>
<organism evidence="3 4">
    <name type="scientific">Motilimonas cestriensis</name>
    <dbReference type="NCBI Taxonomy" id="2742685"/>
    <lineage>
        <taxon>Bacteria</taxon>
        <taxon>Pseudomonadati</taxon>
        <taxon>Pseudomonadota</taxon>
        <taxon>Gammaproteobacteria</taxon>
        <taxon>Alteromonadales</taxon>
        <taxon>Alteromonadales genera incertae sedis</taxon>
        <taxon>Motilimonas</taxon>
    </lineage>
</organism>
<evidence type="ECO:0000256" key="1">
    <source>
        <dbReference type="ARBA" id="ARBA00022741"/>
    </source>
</evidence>
<dbReference type="PANTHER" id="PTHR43384">
    <property type="entry name" value="SEPTUM SITE-DETERMINING PROTEIN MIND HOMOLOG, CHLOROPLASTIC-RELATED"/>
    <property type="match status" value="1"/>
</dbReference>
<evidence type="ECO:0000256" key="2">
    <source>
        <dbReference type="ARBA" id="ARBA00022840"/>
    </source>
</evidence>
<dbReference type="Pfam" id="PF10609">
    <property type="entry name" value="ParA"/>
    <property type="match status" value="1"/>
</dbReference>
<dbReference type="SUPFAM" id="SSF52172">
    <property type="entry name" value="CheY-like"/>
    <property type="match status" value="1"/>
</dbReference>
<dbReference type="Gene3D" id="3.40.50.300">
    <property type="entry name" value="P-loop containing nucleotide triphosphate hydrolases"/>
    <property type="match status" value="1"/>
</dbReference>
<keyword evidence="1" id="KW-0547">Nucleotide-binding</keyword>
<protein>
    <submittedName>
        <fullName evidence="3">P-loop NTPase</fullName>
    </submittedName>
</protein>
<evidence type="ECO:0000313" key="4">
    <source>
        <dbReference type="Proteomes" id="UP001201273"/>
    </source>
</evidence>
<gene>
    <name evidence="3" type="ORF">K6Y31_18370</name>
</gene>
<dbReference type="Gene3D" id="3.40.50.2300">
    <property type="match status" value="1"/>
</dbReference>